<keyword evidence="1" id="KW-0472">Membrane</keyword>
<dbReference type="Proteomes" id="UP000318704">
    <property type="component" value="Chromosome"/>
</dbReference>
<evidence type="ECO:0000313" key="3">
    <source>
        <dbReference type="Proteomes" id="UP000318704"/>
    </source>
</evidence>
<feature type="transmembrane region" description="Helical" evidence="1">
    <location>
        <begin position="345"/>
        <end position="366"/>
    </location>
</feature>
<proteinExistence type="predicted"/>
<dbReference type="EMBL" id="CP037920">
    <property type="protein sequence ID" value="QDT97845.1"/>
    <property type="molecule type" value="Genomic_DNA"/>
</dbReference>
<gene>
    <name evidence="2" type="ORF">V144x_33280</name>
</gene>
<dbReference type="RefSeq" id="WP_144986135.1">
    <property type="nucleotide sequence ID" value="NZ_CP037920.1"/>
</dbReference>
<accession>A0A517VXX0</accession>
<dbReference type="AlphaFoldDB" id="A0A517VXX0"/>
<feature type="transmembrane region" description="Helical" evidence="1">
    <location>
        <begin position="270"/>
        <end position="287"/>
    </location>
</feature>
<evidence type="ECO:0000313" key="2">
    <source>
        <dbReference type="EMBL" id="QDT97845.1"/>
    </source>
</evidence>
<organism evidence="2 3">
    <name type="scientific">Gimesia aquarii</name>
    <dbReference type="NCBI Taxonomy" id="2527964"/>
    <lineage>
        <taxon>Bacteria</taxon>
        <taxon>Pseudomonadati</taxon>
        <taxon>Planctomycetota</taxon>
        <taxon>Planctomycetia</taxon>
        <taxon>Planctomycetales</taxon>
        <taxon>Planctomycetaceae</taxon>
        <taxon>Gimesia</taxon>
    </lineage>
</organism>
<sequence>MTEEHLRQLRFIHRTYLGICAATLVFAVAPQVPDTHELLAARADVKDLIYFLSMSRDPSRDTAKALAQIDHHHKIRSELGLPFAMAKLVPEESLNVLKYKLSTCYMTDILIESKADTIFGDAEESIFAGTDISKKNQKLLFALQEENIKLSQYQDKIQKIANEEIQFSRLSESMTIGKEIIQFTNRNKHHPRPVKMTINILSRKVIFPDKILESNDLKIFSRKSNAQIYWEDIKTLTPSAALLWIDRKLSGKSRSISVLGLSINEDSAKLAAPLLILGVLFGFISHLSNAVKLVERVGEIDDNFPWIALFSDNSSKFLTFASTSVFPVIALSWLLSRSFVDNSSITFWCSVVVICVVFLTSLRACYLIRQLSICLQTLHR</sequence>
<keyword evidence="1" id="KW-0812">Transmembrane</keyword>
<feature type="transmembrane region" description="Helical" evidence="1">
    <location>
        <begin position="317"/>
        <end position="339"/>
    </location>
</feature>
<evidence type="ECO:0000256" key="1">
    <source>
        <dbReference type="SAM" id="Phobius"/>
    </source>
</evidence>
<dbReference type="KEGG" id="gaw:V144x_33280"/>
<reference evidence="2 3" key="1">
    <citation type="submission" date="2019-03" db="EMBL/GenBank/DDBJ databases">
        <title>Deep-cultivation of Planctomycetes and their phenomic and genomic characterization uncovers novel biology.</title>
        <authorList>
            <person name="Wiegand S."/>
            <person name="Jogler M."/>
            <person name="Boedeker C."/>
            <person name="Pinto D."/>
            <person name="Vollmers J."/>
            <person name="Rivas-Marin E."/>
            <person name="Kohn T."/>
            <person name="Peeters S.H."/>
            <person name="Heuer A."/>
            <person name="Rast P."/>
            <person name="Oberbeckmann S."/>
            <person name="Bunk B."/>
            <person name="Jeske O."/>
            <person name="Meyerdierks A."/>
            <person name="Storesund J.E."/>
            <person name="Kallscheuer N."/>
            <person name="Luecker S."/>
            <person name="Lage O.M."/>
            <person name="Pohl T."/>
            <person name="Merkel B.J."/>
            <person name="Hornburger P."/>
            <person name="Mueller R.-W."/>
            <person name="Bruemmer F."/>
            <person name="Labrenz M."/>
            <person name="Spormann A.M."/>
            <person name="Op den Camp H."/>
            <person name="Overmann J."/>
            <person name="Amann R."/>
            <person name="Jetten M.S.M."/>
            <person name="Mascher T."/>
            <person name="Medema M.H."/>
            <person name="Devos D.P."/>
            <person name="Kaster A.-K."/>
            <person name="Ovreas L."/>
            <person name="Rohde M."/>
            <person name="Galperin M.Y."/>
            <person name="Jogler C."/>
        </authorList>
    </citation>
    <scope>NUCLEOTIDE SEQUENCE [LARGE SCALE GENOMIC DNA]</scope>
    <source>
        <strain evidence="2 3">V144</strain>
    </source>
</reference>
<protein>
    <submittedName>
        <fullName evidence="2">Uncharacterized protein</fullName>
    </submittedName>
</protein>
<name>A0A517VXX0_9PLAN</name>
<keyword evidence="1" id="KW-1133">Transmembrane helix</keyword>